<dbReference type="AlphaFoldDB" id="A0A379JIM6"/>
<organism evidence="1 2">
    <name type="scientific">Nocardia otitidiscaviarum</name>
    <dbReference type="NCBI Taxonomy" id="1823"/>
    <lineage>
        <taxon>Bacteria</taxon>
        <taxon>Bacillati</taxon>
        <taxon>Actinomycetota</taxon>
        <taxon>Actinomycetes</taxon>
        <taxon>Mycobacteriales</taxon>
        <taxon>Nocardiaceae</taxon>
        <taxon>Nocardia</taxon>
    </lineage>
</organism>
<dbReference type="Proteomes" id="UP000255467">
    <property type="component" value="Unassembled WGS sequence"/>
</dbReference>
<dbReference type="OrthoDB" id="4560890at2"/>
<gene>
    <name evidence="1" type="ORF">NCTC1934_05554</name>
</gene>
<accession>A0A379JIM6</accession>
<name>A0A379JIM6_9NOCA</name>
<evidence type="ECO:0000313" key="2">
    <source>
        <dbReference type="Proteomes" id="UP000255467"/>
    </source>
</evidence>
<evidence type="ECO:0000313" key="1">
    <source>
        <dbReference type="EMBL" id="SUD48226.1"/>
    </source>
</evidence>
<keyword evidence="2" id="KW-1185">Reference proteome</keyword>
<proteinExistence type="predicted"/>
<reference evidence="1 2" key="1">
    <citation type="submission" date="2018-06" db="EMBL/GenBank/DDBJ databases">
        <authorList>
            <consortium name="Pathogen Informatics"/>
            <person name="Doyle S."/>
        </authorList>
    </citation>
    <scope>NUCLEOTIDE SEQUENCE [LARGE SCALE GENOMIC DNA]</scope>
    <source>
        <strain evidence="1 2">NCTC1934</strain>
    </source>
</reference>
<dbReference type="EMBL" id="UGRY01000004">
    <property type="protein sequence ID" value="SUD48226.1"/>
    <property type="molecule type" value="Genomic_DNA"/>
</dbReference>
<sequence length="133" mass="15450">MPKRISDVSLHVYVTPQTLDRVVGTVCRVVDEHVADRDLFAWRFTLPVEADDPTHRLLETQWRMDHPDTEPGERRTYEIALNLVGDARLLTKAAIARLEERLVLGLSADEPFPYVIRALQRESFDLEENRERL</sequence>
<protein>
    <submittedName>
        <fullName evidence="1">Uncharacterized protein</fullName>
    </submittedName>
</protein>